<dbReference type="CDD" id="cd05830">
    <property type="entry name" value="Sortase_E"/>
    <property type="match status" value="1"/>
</dbReference>
<sequence>MRRVAISTVVVLVLGAVGLAAWPFVQQWRTGAETASAQADLRRALDRQDVPAAATRRDPHPVASPAATGQPVAEMTVPRFGADWSWVVVEGTDLDQLALGPGHYTGTPLPGARGNVAVAGHRAGHGDPFIDFDRLRVGDEVHLRQGRTTWTYALTTAPEIIPVTADWVLDPLPGRQLTLTTCWPRYGSSKRMYVRAELVDVSTGSPTGAGSASEALAQGS</sequence>
<dbReference type="InterPro" id="IPR005754">
    <property type="entry name" value="Sortase"/>
</dbReference>
<accession>A0ABV6E4T1</accession>
<gene>
    <name evidence="3" type="ORF">ACFFJG_15775</name>
</gene>
<keyword evidence="1 3" id="KW-0378">Hydrolase</keyword>
<comment type="caution">
    <text evidence="3">The sequence shown here is derived from an EMBL/GenBank/DDBJ whole genome shotgun (WGS) entry which is preliminary data.</text>
</comment>
<evidence type="ECO:0000313" key="4">
    <source>
        <dbReference type="Proteomes" id="UP001589698"/>
    </source>
</evidence>
<dbReference type="EC" id="3.4.22.70" evidence="3"/>
<name>A0ABV6E4T1_9ACTN</name>
<dbReference type="Gene3D" id="2.40.260.10">
    <property type="entry name" value="Sortase"/>
    <property type="match status" value="1"/>
</dbReference>
<evidence type="ECO:0000313" key="3">
    <source>
        <dbReference type="EMBL" id="MFC0223946.1"/>
    </source>
</evidence>
<proteinExistence type="predicted"/>
<feature type="region of interest" description="Disordered" evidence="2">
    <location>
        <begin position="51"/>
        <end position="70"/>
    </location>
</feature>
<dbReference type="InterPro" id="IPR023365">
    <property type="entry name" value="Sortase_dom-sf"/>
</dbReference>
<reference evidence="3 4" key="1">
    <citation type="submission" date="2024-09" db="EMBL/GenBank/DDBJ databases">
        <authorList>
            <person name="Sun Q."/>
            <person name="Mori K."/>
        </authorList>
    </citation>
    <scope>NUCLEOTIDE SEQUENCE [LARGE SCALE GENOMIC DNA]</scope>
    <source>
        <strain evidence="3 4">CCM 8654</strain>
    </source>
</reference>
<keyword evidence="4" id="KW-1185">Reference proteome</keyword>
<protein>
    <submittedName>
        <fullName evidence="3">Sortase</fullName>
        <ecNumber evidence="3">3.4.22.70</ecNumber>
    </submittedName>
</protein>
<dbReference type="RefSeq" id="WP_378519741.1">
    <property type="nucleotide sequence ID" value="NZ_CBCSDI010000026.1"/>
</dbReference>
<dbReference type="NCBIfam" id="TIGR01076">
    <property type="entry name" value="sortase_fam"/>
    <property type="match status" value="1"/>
</dbReference>
<evidence type="ECO:0000256" key="2">
    <source>
        <dbReference type="SAM" id="MobiDB-lite"/>
    </source>
</evidence>
<evidence type="ECO:0000256" key="1">
    <source>
        <dbReference type="ARBA" id="ARBA00022801"/>
    </source>
</evidence>
<dbReference type="InterPro" id="IPR042003">
    <property type="entry name" value="Sortase_E"/>
</dbReference>
<dbReference type="EMBL" id="JBHLXH010000002">
    <property type="protein sequence ID" value="MFC0223946.1"/>
    <property type="molecule type" value="Genomic_DNA"/>
</dbReference>
<dbReference type="Pfam" id="PF04203">
    <property type="entry name" value="Sortase"/>
    <property type="match status" value="1"/>
</dbReference>
<organism evidence="3 4">
    <name type="scientific">Nocardioides zeicaulis</name>
    <dbReference type="NCBI Taxonomy" id="1776857"/>
    <lineage>
        <taxon>Bacteria</taxon>
        <taxon>Bacillati</taxon>
        <taxon>Actinomycetota</taxon>
        <taxon>Actinomycetes</taxon>
        <taxon>Propionibacteriales</taxon>
        <taxon>Nocardioidaceae</taxon>
        <taxon>Nocardioides</taxon>
    </lineage>
</organism>
<dbReference type="Proteomes" id="UP001589698">
    <property type="component" value="Unassembled WGS sequence"/>
</dbReference>
<dbReference type="GO" id="GO:0016787">
    <property type="term" value="F:hydrolase activity"/>
    <property type="evidence" value="ECO:0007669"/>
    <property type="project" value="UniProtKB-KW"/>
</dbReference>
<feature type="compositionally biased region" description="Basic and acidic residues" evidence="2">
    <location>
        <begin position="51"/>
        <end position="60"/>
    </location>
</feature>
<dbReference type="SUPFAM" id="SSF63817">
    <property type="entry name" value="Sortase"/>
    <property type="match status" value="1"/>
</dbReference>